<dbReference type="InParanoid" id="A0A0A0HT01"/>
<dbReference type="GeneID" id="22587960"/>
<evidence type="ECO:0000313" key="1">
    <source>
        <dbReference type="EMBL" id="KGM91757.1"/>
    </source>
</evidence>
<dbReference type="AlphaFoldDB" id="A0A0A0HT01"/>
<gene>
    <name evidence="1" type="ORF">PADG_12063</name>
</gene>
<proteinExistence type="predicted"/>
<organism evidence="1 2">
    <name type="scientific">Paracoccidioides brasiliensis (strain Pb18)</name>
    <dbReference type="NCBI Taxonomy" id="502780"/>
    <lineage>
        <taxon>Eukaryota</taxon>
        <taxon>Fungi</taxon>
        <taxon>Dikarya</taxon>
        <taxon>Ascomycota</taxon>
        <taxon>Pezizomycotina</taxon>
        <taxon>Eurotiomycetes</taxon>
        <taxon>Eurotiomycetidae</taxon>
        <taxon>Onygenales</taxon>
        <taxon>Ajellomycetaceae</taxon>
        <taxon>Paracoccidioides</taxon>
    </lineage>
</organism>
<dbReference type="KEGG" id="pbn:PADG_12063"/>
<dbReference type="eggNOG" id="KOG2275">
    <property type="taxonomic scope" value="Eukaryota"/>
</dbReference>
<dbReference type="PANTHER" id="PTHR42937:SF1">
    <property type="entry name" value="DIAMINOPROPIONATE AMMONIA-LYASE"/>
    <property type="match status" value="1"/>
</dbReference>
<dbReference type="Gene3D" id="3.40.50.1100">
    <property type="match status" value="2"/>
</dbReference>
<dbReference type="InterPro" id="IPR036052">
    <property type="entry name" value="TrpB-like_PALP_sf"/>
</dbReference>
<dbReference type="HOGENOM" id="CLU_915576_0_0_1"/>
<reference evidence="1 2" key="1">
    <citation type="journal article" date="2011" name="PLoS Genet.">
        <title>Comparative genomic analysis of human fungal pathogens causing paracoccidioidomycosis.</title>
        <authorList>
            <person name="Desjardins C.A."/>
            <person name="Champion M.D."/>
            <person name="Holder J.W."/>
            <person name="Muszewska A."/>
            <person name="Goldberg J."/>
            <person name="Bailao A.M."/>
            <person name="Brigido M.M."/>
            <person name="Ferreira M.E."/>
            <person name="Garcia A.M."/>
            <person name="Grynberg M."/>
            <person name="Gujja S."/>
            <person name="Heiman D.I."/>
            <person name="Henn M.R."/>
            <person name="Kodira C.D."/>
            <person name="Leon-Narvaez H."/>
            <person name="Longo L.V."/>
            <person name="Ma L.J."/>
            <person name="Malavazi I."/>
            <person name="Matsuo A.L."/>
            <person name="Morais F.V."/>
            <person name="Pereira M."/>
            <person name="Rodriguez-Brito S."/>
            <person name="Sakthikumar S."/>
            <person name="Salem-Izacc S.M."/>
            <person name="Sykes S.M."/>
            <person name="Teixeira M.M."/>
            <person name="Vallejo M.C."/>
            <person name="Walter M.E."/>
            <person name="Yandava C."/>
            <person name="Young S."/>
            <person name="Zeng Q."/>
            <person name="Zucker J."/>
            <person name="Felipe M.S."/>
            <person name="Goldman G.H."/>
            <person name="Haas B.J."/>
            <person name="McEwen J.G."/>
            <person name="Nino-Vega G."/>
            <person name="Puccia R."/>
            <person name="San-Blas G."/>
            <person name="Soares C.M."/>
            <person name="Birren B.W."/>
            <person name="Cuomo C.A."/>
        </authorList>
    </citation>
    <scope>NUCLEOTIDE SEQUENCE [LARGE SCALE GENOMIC DNA]</scope>
    <source>
        <strain evidence="1 2">Pb18</strain>
    </source>
</reference>
<dbReference type="SUPFAM" id="SSF53686">
    <property type="entry name" value="Tryptophan synthase beta subunit-like PLP-dependent enzymes"/>
    <property type="match status" value="1"/>
</dbReference>
<dbReference type="PANTHER" id="PTHR42937">
    <property type="match status" value="1"/>
</dbReference>
<accession>A0A0A0HT01</accession>
<dbReference type="OrthoDB" id="10059875at2759"/>
<dbReference type="VEuPathDB" id="FungiDB:PADG_12063"/>
<protein>
    <submittedName>
        <fullName evidence="1">Uncharacterized protein</fullName>
    </submittedName>
</protein>
<name>A0A0A0HT01_PARBD</name>
<dbReference type="Proteomes" id="UP000001628">
    <property type="component" value="Unassembled WGS sequence"/>
</dbReference>
<sequence length="304" mass="32685">MHKAGFALDSPSFFPEHRHVQAPCTNVCSSLTDLLQVRIVGTELAKGALKFHQSPTTIATKTKFPVETASLSELSKAAREQINALVTLYVATDGNRGRAVAFMAKVLPIPVEIYVPRFLDEAALARISGEGAKNDAILLASKAADSVPGGLLIQDAAFDGSEEIPLWIHRGMLDHVFTKPIPSSRRRDLKASNGHHPLAVEPDTAACLHKSLKSSICIPLKTSSSTILKGLDCRTYVSSTAWPILQAGVGVTISDFEAHNADKYLESQNIVTKGTVRCSTTGCPAVFIPISTPDPDTVVRPFLY</sequence>
<keyword evidence="2" id="KW-1185">Reference proteome</keyword>
<dbReference type="EMBL" id="KN275964">
    <property type="protein sequence ID" value="KGM91757.1"/>
    <property type="molecule type" value="Genomic_DNA"/>
</dbReference>
<evidence type="ECO:0000313" key="2">
    <source>
        <dbReference type="Proteomes" id="UP000001628"/>
    </source>
</evidence>
<dbReference type="RefSeq" id="XP_010761930.1">
    <property type="nucleotide sequence ID" value="XM_010763628.1"/>
</dbReference>
<dbReference type="STRING" id="502780.A0A0A0HT01"/>